<proteinExistence type="predicted"/>
<dbReference type="Gramene" id="ERM98908">
    <property type="protein sequence ID" value="ERM98908"/>
    <property type="gene ID" value="AMTR_s00114p00077110"/>
</dbReference>
<gene>
    <name evidence="2" type="ORF">AMTR_s00114p00077110</name>
</gene>
<reference evidence="3" key="1">
    <citation type="journal article" date="2013" name="Science">
        <title>The Amborella genome and the evolution of flowering plants.</title>
        <authorList>
            <consortium name="Amborella Genome Project"/>
        </authorList>
    </citation>
    <scope>NUCLEOTIDE SEQUENCE [LARGE SCALE GENOMIC DNA]</scope>
</reference>
<protein>
    <submittedName>
        <fullName evidence="2">Uncharacterized protein</fullName>
    </submittedName>
</protein>
<sequence>MTSRTGQLPNGYLFSNQFNISIVWILHLNKAPSSIRFDPGSCHKGPRLGPRKLGSLPKRSATVNQFESQLSSLHAHEGPLTAPDHQTSSNLDELGREPVKKVPPTASQIRQTLK</sequence>
<evidence type="ECO:0000313" key="2">
    <source>
        <dbReference type="EMBL" id="ERM98908.1"/>
    </source>
</evidence>
<feature type="region of interest" description="Disordered" evidence="1">
    <location>
        <begin position="71"/>
        <end position="114"/>
    </location>
</feature>
<name>W1NUA5_AMBTC</name>
<evidence type="ECO:0000313" key="3">
    <source>
        <dbReference type="Proteomes" id="UP000017836"/>
    </source>
</evidence>
<keyword evidence="3" id="KW-1185">Reference proteome</keyword>
<dbReference type="EMBL" id="KI395136">
    <property type="protein sequence ID" value="ERM98908.1"/>
    <property type="molecule type" value="Genomic_DNA"/>
</dbReference>
<feature type="compositionally biased region" description="Polar residues" evidence="1">
    <location>
        <begin position="105"/>
        <end position="114"/>
    </location>
</feature>
<organism evidence="2 3">
    <name type="scientific">Amborella trichopoda</name>
    <dbReference type="NCBI Taxonomy" id="13333"/>
    <lineage>
        <taxon>Eukaryota</taxon>
        <taxon>Viridiplantae</taxon>
        <taxon>Streptophyta</taxon>
        <taxon>Embryophyta</taxon>
        <taxon>Tracheophyta</taxon>
        <taxon>Spermatophyta</taxon>
        <taxon>Magnoliopsida</taxon>
        <taxon>Amborellales</taxon>
        <taxon>Amborellaceae</taxon>
        <taxon>Amborella</taxon>
    </lineage>
</organism>
<dbReference type="Proteomes" id="UP000017836">
    <property type="component" value="Unassembled WGS sequence"/>
</dbReference>
<dbReference type="HOGENOM" id="CLU_2124443_0_0_1"/>
<evidence type="ECO:0000256" key="1">
    <source>
        <dbReference type="SAM" id="MobiDB-lite"/>
    </source>
</evidence>
<accession>W1NUA5</accession>
<dbReference type="AlphaFoldDB" id="W1NUA5"/>